<reference evidence="1" key="1">
    <citation type="journal article" date="2023" name="Access Microbiol">
        <title>De-novo genome assembly for Akanthomyces muscarius, a biocontrol agent of insect agricultural pests.</title>
        <authorList>
            <person name="Erdos Z."/>
            <person name="Studholme D.J."/>
            <person name="Raymond B."/>
            <person name="Sharma M."/>
        </authorList>
    </citation>
    <scope>NUCLEOTIDE SEQUENCE</scope>
    <source>
        <strain evidence="1">Ve6</strain>
    </source>
</reference>
<accession>A0A9W8Q6A7</accession>
<dbReference type="EMBL" id="JAJHUN010000010">
    <property type="protein sequence ID" value="KAJ4147659.1"/>
    <property type="molecule type" value="Genomic_DNA"/>
</dbReference>
<dbReference type="Proteomes" id="UP001144673">
    <property type="component" value="Chromosome 3"/>
</dbReference>
<dbReference type="InterPro" id="IPR011333">
    <property type="entry name" value="SKP1/BTB/POZ_sf"/>
</dbReference>
<dbReference type="Gene3D" id="3.30.710.10">
    <property type="entry name" value="Potassium Channel Kv1.1, Chain A"/>
    <property type="match status" value="1"/>
</dbReference>
<comment type="caution">
    <text evidence="1">The sequence shown here is derived from an EMBL/GenBank/DDBJ whole genome shotgun (WGS) entry which is preliminary data.</text>
</comment>
<evidence type="ECO:0000313" key="1">
    <source>
        <dbReference type="EMBL" id="KAJ4147659.1"/>
    </source>
</evidence>
<organism evidence="1 2">
    <name type="scientific">Akanthomyces muscarius</name>
    <name type="common">Entomopathogenic fungus</name>
    <name type="synonym">Lecanicillium muscarium</name>
    <dbReference type="NCBI Taxonomy" id="2231603"/>
    <lineage>
        <taxon>Eukaryota</taxon>
        <taxon>Fungi</taxon>
        <taxon>Dikarya</taxon>
        <taxon>Ascomycota</taxon>
        <taxon>Pezizomycotina</taxon>
        <taxon>Sordariomycetes</taxon>
        <taxon>Hypocreomycetidae</taxon>
        <taxon>Hypocreales</taxon>
        <taxon>Cordycipitaceae</taxon>
        <taxon>Akanthomyces</taxon>
    </lineage>
</organism>
<dbReference type="RefSeq" id="XP_056050600.1">
    <property type="nucleotide sequence ID" value="XM_056193576.1"/>
</dbReference>
<gene>
    <name evidence="1" type="ORF">LMH87_002167</name>
</gene>
<dbReference type="KEGG" id="amus:LMH87_002167"/>
<sequence>MPPDIIEHIMSIRLQTIALLCNVFRDMIQILLVVDEGPRGAWLSNWHSTITTLNMCSDFVVVDRRGDLRLEVGREPGTRDDSWQRAEFLVCSRTLARASPVFDRMLHGPFVEAKHDPKDSAGWRVVLPDNNPAPMEVFLNIAHANVARIPHILSVDHLYDLAVLTNYYDATPLLSPWIDVWISSTSEISRDANMIQPKLLWISWEFGRTETFRIVAHRLLMEEPPRARSIHEGDEVQAPHILEYIDSIRIQAIQKLLHVVRDVTDRLTVADEGPRWCRHARQVRHHQCESMALGSITFCLARAGLWPLPAAAEVKLSLSDLDRVLASMVIHDIGETTDEPRVDHGVCNPRQLLMKQVEQVMRGVPSPVADFHVKHLEEQAVRLRHGSAK</sequence>
<dbReference type="AlphaFoldDB" id="A0A9W8Q6A7"/>
<keyword evidence="2" id="KW-1185">Reference proteome</keyword>
<evidence type="ECO:0000313" key="2">
    <source>
        <dbReference type="Proteomes" id="UP001144673"/>
    </source>
</evidence>
<dbReference type="GeneID" id="80889326"/>
<protein>
    <submittedName>
        <fullName evidence="1">Uncharacterized protein</fullName>
    </submittedName>
</protein>
<proteinExistence type="predicted"/>
<dbReference type="SUPFAM" id="SSF54695">
    <property type="entry name" value="POZ domain"/>
    <property type="match status" value="1"/>
</dbReference>
<name>A0A9W8Q6A7_AKAMU</name>